<proteinExistence type="predicted"/>
<dbReference type="AlphaFoldDB" id="A0A0F8YB33"/>
<feature type="compositionally biased region" description="Pro residues" evidence="1">
    <location>
        <begin position="1"/>
        <end position="18"/>
    </location>
</feature>
<dbReference type="EMBL" id="LAZR01054427">
    <property type="protein sequence ID" value="KKK78588.1"/>
    <property type="molecule type" value="Genomic_DNA"/>
</dbReference>
<name>A0A0F8YB33_9ZZZZ</name>
<evidence type="ECO:0000313" key="2">
    <source>
        <dbReference type="EMBL" id="KKK78588.1"/>
    </source>
</evidence>
<evidence type="ECO:0000256" key="1">
    <source>
        <dbReference type="SAM" id="MobiDB-lite"/>
    </source>
</evidence>
<sequence>MERAPGPGPDAPEAPYEPPALSQNPIMQMLSQWLFSGNGLPQPQVILTLRIAATLLLRVLCVLCGKTHPITQPPSSANSPNDWLKRLSEIMNFSCGTPACSAAKARRPSSSIARVTSWTWPGSGS</sequence>
<comment type="caution">
    <text evidence="2">The sequence shown here is derived from an EMBL/GenBank/DDBJ whole genome shotgun (WGS) entry which is preliminary data.</text>
</comment>
<organism evidence="2">
    <name type="scientific">marine sediment metagenome</name>
    <dbReference type="NCBI Taxonomy" id="412755"/>
    <lineage>
        <taxon>unclassified sequences</taxon>
        <taxon>metagenomes</taxon>
        <taxon>ecological metagenomes</taxon>
    </lineage>
</organism>
<reference evidence="2" key="1">
    <citation type="journal article" date="2015" name="Nature">
        <title>Complex archaea that bridge the gap between prokaryotes and eukaryotes.</title>
        <authorList>
            <person name="Spang A."/>
            <person name="Saw J.H."/>
            <person name="Jorgensen S.L."/>
            <person name="Zaremba-Niedzwiedzka K."/>
            <person name="Martijn J."/>
            <person name="Lind A.E."/>
            <person name="van Eijk R."/>
            <person name="Schleper C."/>
            <person name="Guy L."/>
            <person name="Ettema T.J."/>
        </authorList>
    </citation>
    <scope>NUCLEOTIDE SEQUENCE</scope>
</reference>
<gene>
    <name evidence="2" type="ORF">LCGC14_2842070</name>
</gene>
<feature type="region of interest" description="Disordered" evidence="1">
    <location>
        <begin position="1"/>
        <end position="21"/>
    </location>
</feature>
<protein>
    <submittedName>
        <fullName evidence="2">Uncharacterized protein</fullName>
    </submittedName>
</protein>
<accession>A0A0F8YB33</accession>